<dbReference type="InterPro" id="IPR006342">
    <property type="entry name" value="FkbM_mtfrase"/>
</dbReference>
<dbReference type="Proteomes" id="UP000708208">
    <property type="component" value="Unassembled WGS sequence"/>
</dbReference>
<dbReference type="InterPro" id="IPR053202">
    <property type="entry name" value="EGF_Rcpt_Signaling_Reg"/>
</dbReference>
<name>A0A8J2Q613_9HEXA</name>
<feature type="domain" description="Methyltransferase FkbM" evidence="1">
    <location>
        <begin position="33"/>
        <end position="110"/>
    </location>
</feature>
<comment type="caution">
    <text evidence="2">The sequence shown here is derived from an EMBL/GenBank/DDBJ whole genome shotgun (WGS) entry which is preliminary data.</text>
</comment>
<dbReference type="GO" id="GO:0006888">
    <property type="term" value="P:endoplasmic reticulum to Golgi vesicle-mediated transport"/>
    <property type="evidence" value="ECO:0007669"/>
    <property type="project" value="TreeGrafter"/>
</dbReference>
<evidence type="ECO:0000313" key="2">
    <source>
        <dbReference type="EMBL" id="CAG7835621.1"/>
    </source>
</evidence>
<evidence type="ECO:0000259" key="1">
    <source>
        <dbReference type="Pfam" id="PF05050"/>
    </source>
</evidence>
<dbReference type="OrthoDB" id="6357215at2759"/>
<dbReference type="PANTHER" id="PTHR34009:SF2">
    <property type="entry name" value="PROTEIN STAR"/>
    <property type="match status" value="1"/>
</dbReference>
<dbReference type="EMBL" id="CAJVCH010570692">
    <property type="protein sequence ID" value="CAG7835621.1"/>
    <property type="molecule type" value="Genomic_DNA"/>
</dbReference>
<proteinExistence type="predicted"/>
<sequence>MSIYFIRHVSVVLYQQDFNTGGIKVDNVDDIREKNDSMVEVQCFPLFSLLTALEISSVDYFSLDVEGNELEVLKTIPFEKVYIKVLSVEFTHGPGGSASLEEFMKTKNYRVVTKLIHKRSFANDLIFVHNDFPVTVNFPPIIESRKTN</sequence>
<dbReference type="GO" id="GO:0031902">
    <property type="term" value="C:late endosome membrane"/>
    <property type="evidence" value="ECO:0007669"/>
    <property type="project" value="TreeGrafter"/>
</dbReference>
<gene>
    <name evidence="2" type="ORF">AFUS01_LOCUS44966</name>
</gene>
<evidence type="ECO:0000313" key="3">
    <source>
        <dbReference type="Proteomes" id="UP000708208"/>
    </source>
</evidence>
<dbReference type="GO" id="GO:0016197">
    <property type="term" value="P:endosomal transport"/>
    <property type="evidence" value="ECO:0007669"/>
    <property type="project" value="TreeGrafter"/>
</dbReference>
<reference evidence="2" key="1">
    <citation type="submission" date="2021-06" db="EMBL/GenBank/DDBJ databases">
        <authorList>
            <person name="Hodson N. C."/>
            <person name="Mongue J. A."/>
            <person name="Jaron S. K."/>
        </authorList>
    </citation>
    <scope>NUCLEOTIDE SEQUENCE</scope>
</reference>
<dbReference type="PANTHER" id="PTHR34009">
    <property type="entry name" value="PROTEIN STAR"/>
    <property type="match status" value="1"/>
</dbReference>
<accession>A0A8J2Q613</accession>
<organism evidence="2 3">
    <name type="scientific">Allacma fusca</name>
    <dbReference type="NCBI Taxonomy" id="39272"/>
    <lineage>
        <taxon>Eukaryota</taxon>
        <taxon>Metazoa</taxon>
        <taxon>Ecdysozoa</taxon>
        <taxon>Arthropoda</taxon>
        <taxon>Hexapoda</taxon>
        <taxon>Collembola</taxon>
        <taxon>Symphypleona</taxon>
        <taxon>Sminthuridae</taxon>
        <taxon>Allacma</taxon>
    </lineage>
</organism>
<dbReference type="GO" id="GO:0005886">
    <property type="term" value="C:plasma membrane"/>
    <property type="evidence" value="ECO:0007669"/>
    <property type="project" value="TreeGrafter"/>
</dbReference>
<dbReference type="GO" id="GO:0005794">
    <property type="term" value="C:Golgi apparatus"/>
    <property type="evidence" value="ECO:0007669"/>
    <property type="project" value="TreeGrafter"/>
</dbReference>
<protein>
    <recommendedName>
        <fullName evidence="1">Methyltransferase FkbM domain-containing protein</fullName>
    </recommendedName>
</protein>
<dbReference type="AlphaFoldDB" id="A0A8J2Q613"/>
<dbReference type="Pfam" id="PF05050">
    <property type="entry name" value="Methyltransf_21"/>
    <property type="match status" value="1"/>
</dbReference>
<keyword evidence="3" id="KW-1185">Reference proteome</keyword>
<dbReference type="GO" id="GO:0005789">
    <property type="term" value="C:endoplasmic reticulum membrane"/>
    <property type="evidence" value="ECO:0007669"/>
    <property type="project" value="TreeGrafter"/>
</dbReference>